<keyword evidence="1" id="KW-0812">Transmembrane</keyword>
<evidence type="ECO:0000256" key="1">
    <source>
        <dbReference type="SAM" id="Phobius"/>
    </source>
</evidence>
<reference evidence="2 3" key="1">
    <citation type="submission" date="2019-09" db="EMBL/GenBank/DDBJ databases">
        <title>Phylogeny of genus Pseudoclavibacter and closely related genus.</title>
        <authorList>
            <person name="Li Y."/>
        </authorList>
    </citation>
    <scope>NUCLEOTIDE SEQUENCE [LARGE SCALE GENOMIC DNA]</scope>
    <source>
        <strain evidence="2 3">EGI 60007</strain>
    </source>
</reference>
<keyword evidence="1" id="KW-1133">Transmembrane helix</keyword>
<organism evidence="2 3">
    <name type="scientific">Pseudoclavibacter endophyticus</name>
    <dbReference type="NCBI Taxonomy" id="1778590"/>
    <lineage>
        <taxon>Bacteria</taxon>
        <taxon>Bacillati</taxon>
        <taxon>Actinomycetota</taxon>
        <taxon>Actinomycetes</taxon>
        <taxon>Micrococcales</taxon>
        <taxon>Microbacteriaceae</taxon>
        <taxon>Pseudoclavibacter</taxon>
    </lineage>
</organism>
<feature type="transmembrane region" description="Helical" evidence="1">
    <location>
        <begin position="208"/>
        <end position="224"/>
    </location>
</feature>
<feature type="transmembrane region" description="Helical" evidence="1">
    <location>
        <begin position="245"/>
        <end position="277"/>
    </location>
</feature>
<comment type="caution">
    <text evidence="2">The sequence shown here is derived from an EMBL/GenBank/DDBJ whole genome shotgun (WGS) entry which is preliminary data.</text>
</comment>
<dbReference type="EMBL" id="WBJY01000004">
    <property type="protein sequence ID" value="KAB1646973.1"/>
    <property type="molecule type" value="Genomic_DNA"/>
</dbReference>
<sequence>MILDPVSPTEAGEHLTLGLADWLDEHTGERWDVEVATDPRSAQADNIDELMEVVDEIRIARGWRYALCVTDLPLLLRSRPVIAQRDTGRGVAVISMPALGPLMQRRLKRVAARMLGELLGDRGIADAAENQIAMASVDDAGENGVRYTKHPAIAWPLLVVGMVRANRPWNVVFGLSSAMAAALATSAFGLSSTTIWQIGDMLTPDRRVFASLLAMTILVSWLIFRHGLWERVSERERRSHRLVGLYNAATLVTLSIGVAALYAGLFVMNFAIAWFLVPEALLEETLLRPPSFTSYLGLAWGFSTMGVLAGAVGSSFESEASVRQVAYGQREKYRLRSIQDTEPELGRD</sequence>
<proteinExistence type="predicted"/>
<accession>A0A6H9WJF9</accession>
<dbReference type="OrthoDB" id="8477132at2"/>
<feature type="transmembrane region" description="Helical" evidence="1">
    <location>
        <begin position="171"/>
        <end position="196"/>
    </location>
</feature>
<evidence type="ECO:0008006" key="4">
    <source>
        <dbReference type="Google" id="ProtNLM"/>
    </source>
</evidence>
<feature type="transmembrane region" description="Helical" evidence="1">
    <location>
        <begin position="297"/>
        <end position="316"/>
    </location>
</feature>
<keyword evidence="3" id="KW-1185">Reference proteome</keyword>
<protein>
    <recommendedName>
        <fullName evidence="4">5,10-methylene-tetrahydrofolate dehydrogenase</fullName>
    </recommendedName>
</protein>
<dbReference type="Proteomes" id="UP000431744">
    <property type="component" value="Unassembled WGS sequence"/>
</dbReference>
<keyword evidence="1" id="KW-0472">Membrane</keyword>
<dbReference type="AlphaFoldDB" id="A0A6H9WJF9"/>
<evidence type="ECO:0000313" key="3">
    <source>
        <dbReference type="Proteomes" id="UP000431744"/>
    </source>
</evidence>
<evidence type="ECO:0000313" key="2">
    <source>
        <dbReference type="EMBL" id="KAB1646973.1"/>
    </source>
</evidence>
<gene>
    <name evidence="2" type="ORF">F8O04_14195</name>
</gene>
<name>A0A6H9WJF9_9MICO</name>